<evidence type="ECO:0000313" key="4">
    <source>
        <dbReference type="EMBL" id="CAF4418930.1"/>
    </source>
</evidence>
<sequence length="100" mass="10563">LVVGDLCFIKYGDLLPADGILVQSSDLKIDESSLTGETDLIKKNENDDVGLLSGTHVMEGSGRMVIVGVGLNSQVGSIMSLLGATDSGKDAKERGEKKRR</sequence>
<dbReference type="SUPFAM" id="SSF81653">
    <property type="entry name" value="Calcium ATPase, transduction domain A"/>
    <property type="match status" value="1"/>
</dbReference>
<evidence type="ECO:0000313" key="5">
    <source>
        <dbReference type="Proteomes" id="UP000663881"/>
    </source>
</evidence>
<accession>A0A820Q993</accession>
<organism evidence="4 5">
    <name type="scientific">Adineta steineri</name>
    <dbReference type="NCBI Taxonomy" id="433720"/>
    <lineage>
        <taxon>Eukaryota</taxon>
        <taxon>Metazoa</taxon>
        <taxon>Spiralia</taxon>
        <taxon>Gnathifera</taxon>
        <taxon>Rotifera</taxon>
        <taxon>Eurotatoria</taxon>
        <taxon>Bdelloidea</taxon>
        <taxon>Adinetida</taxon>
        <taxon>Adinetidae</taxon>
        <taxon>Adineta</taxon>
    </lineage>
</organism>
<evidence type="ECO:0000256" key="2">
    <source>
        <dbReference type="ARBA" id="ARBA00022842"/>
    </source>
</evidence>
<keyword evidence="2" id="KW-0460">Magnesium</keyword>
<dbReference type="AlphaFoldDB" id="A0A820Q993"/>
<proteinExistence type="predicted"/>
<dbReference type="InterPro" id="IPR008250">
    <property type="entry name" value="ATPase_P-typ_transduc_dom_A_sf"/>
</dbReference>
<dbReference type="Proteomes" id="UP000663881">
    <property type="component" value="Unassembled WGS sequence"/>
</dbReference>
<dbReference type="Pfam" id="PF00122">
    <property type="entry name" value="E1-E2_ATPase"/>
    <property type="match status" value="1"/>
</dbReference>
<dbReference type="Gene3D" id="2.70.150.10">
    <property type="entry name" value="Calcium-transporting ATPase, cytoplasmic transduction domain A"/>
    <property type="match status" value="1"/>
</dbReference>
<name>A0A820Q993_9BILA</name>
<feature type="non-terminal residue" evidence="4">
    <location>
        <position position="1"/>
    </location>
</feature>
<comment type="caution">
    <text evidence="4">The sequence shown here is derived from an EMBL/GenBank/DDBJ whole genome shotgun (WGS) entry which is preliminary data.</text>
</comment>
<protein>
    <recommendedName>
        <fullName evidence="3">P-type ATPase A domain-containing protein</fullName>
    </recommendedName>
</protein>
<dbReference type="EMBL" id="CAJOAY010030394">
    <property type="protein sequence ID" value="CAF4418930.1"/>
    <property type="molecule type" value="Genomic_DNA"/>
</dbReference>
<dbReference type="GO" id="GO:0012505">
    <property type="term" value="C:endomembrane system"/>
    <property type="evidence" value="ECO:0007669"/>
    <property type="project" value="UniProtKB-SubCell"/>
</dbReference>
<gene>
    <name evidence="4" type="ORF">OKA104_LOCUS52403</name>
</gene>
<dbReference type="PANTHER" id="PTHR24093:SF369">
    <property type="entry name" value="CALCIUM-TRANSPORTING ATPASE"/>
    <property type="match status" value="1"/>
</dbReference>
<dbReference type="PANTHER" id="PTHR24093">
    <property type="entry name" value="CATION TRANSPORTING ATPASE"/>
    <property type="match status" value="1"/>
</dbReference>
<evidence type="ECO:0000259" key="3">
    <source>
        <dbReference type="Pfam" id="PF00122"/>
    </source>
</evidence>
<dbReference type="GO" id="GO:0005388">
    <property type="term" value="F:P-type calcium transporter activity"/>
    <property type="evidence" value="ECO:0007669"/>
    <property type="project" value="TreeGrafter"/>
</dbReference>
<feature type="domain" description="P-type ATPase A" evidence="3">
    <location>
        <begin position="1"/>
        <end position="82"/>
    </location>
</feature>
<dbReference type="GO" id="GO:0005886">
    <property type="term" value="C:plasma membrane"/>
    <property type="evidence" value="ECO:0007669"/>
    <property type="project" value="TreeGrafter"/>
</dbReference>
<dbReference type="GO" id="GO:0051480">
    <property type="term" value="P:regulation of cytosolic calcium ion concentration"/>
    <property type="evidence" value="ECO:0007669"/>
    <property type="project" value="TreeGrafter"/>
</dbReference>
<comment type="subcellular location">
    <subcellularLocation>
        <location evidence="1">Endomembrane system</location>
        <topology evidence="1">Multi-pass membrane protein</topology>
    </subcellularLocation>
</comment>
<evidence type="ECO:0000256" key="1">
    <source>
        <dbReference type="ARBA" id="ARBA00004127"/>
    </source>
</evidence>
<reference evidence="4" key="1">
    <citation type="submission" date="2021-02" db="EMBL/GenBank/DDBJ databases">
        <authorList>
            <person name="Nowell W R."/>
        </authorList>
    </citation>
    <scope>NUCLEOTIDE SEQUENCE</scope>
</reference>
<dbReference type="InterPro" id="IPR059000">
    <property type="entry name" value="ATPase_P-type_domA"/>
</dbReference>